<dbReference type="Pfam" id="PF05368">
    <property type="entry name" value="NmrA"/>
    <property type="match status" value="1"/>
</dbReference>
<evidence type="ECO:0000259" key="1">
    <source>
        <dbReference type="Pfam" id="PF05368"/>
    </source>
</evidence>
<dbReference type="OrthoDB" id="2130169at2759"/>
<evidence type="ECO:0000313" key="2">
    <source>
        <dbReference type="EMBL" id="KJA17461.1"/>
    </source>
</evidence>
<protein>
    <recommendedName>
        <fullName evidence="1">NmrA-like domain-containing protein</fullName>
    </recommendedName>
</protein>
<dbReference type="AlphaFoldDB" id="A0A0D2NLD8"/>
<proteinExistence type="predicted"/>
<name>A0A0D2NLD8_HYPSF</name>
<dbReference type="InterPro" id="IPR051783">
    <property type="entry name" value="NAD(P)-dependent_oxidoreduct"/>
</dbReference>
<organism evidence="2 3">
    <name type="scientific">Hypholoma sublateritium (strain FD-334 SS-4)</name>
    <dbReference type="NCBI Taxonomy" id="945553"/>
    <lineage>
        <taxon>Eukaryota</taxon>
        <taxon>Fungi</taxon>
        <taxon>Dikarya</taxon>
        <taxon>Basidiomycota</taxon>
        <taxon>Agaricomycotina</taxon>
        <taxon>Agaricomycetes</taxon>
        <taxon>Agaricomycetidae</taxon>
        <taxon>Agaricales</taxon>
        <taxon>Agaricineae</taxon>
        <taxon>Strophariaceae</taxon>
        <taxon>Hypholoma</taxon>
    </lineage>
</organism>
<dbReference type="STRING" id="945553.A0A0D2NLD8"/>
<dbReference type="SUPFAM" id="SSF51735">
    <property type="entry name" value="NAD(P)-binding Rossmann-fold domains"/>
    <property type="match status" value="1"/>
</dbReference>
<dbReference type="EMBL" id="KN817603">
    <property type="protein sequence ID" value="KJA17461.1"/>
    <property type="molecule type" value="Genomic_DNA"/>
</dbReference>
<gene>
    <name evidence="2" type="ORF">HYPSUDRAFT_1017943</name>
</gene>
<accession>A0A0D2NLD8</accession>
<dbReference type="InterPro" id="IPR008030">
    <property type="entry name" value="NmrA-like"/>
</dbReference>
<dbReference type="OMA" id="WSHIHID"/>
<evidence type="ECO:0000313" key="3">
    <source>
        <dbReference type="Proteomes" id="UP000054270"/>
    </source>
</evidence>
<keyword evidence="3" id="KW-1185">Reference proteome</keyword>
<dbReference type="PANTHER" id="PTHR48079">
    <property type="entry name" value="PROTEIN YEEZ"/>
    <property type="match status" value="1"/>
</dbReference>
<dbReference type="Gene3D" id="3.40.50.720">
    <property type="entry name" value="NAD(P)-binding Rossmann-like Domain"/>
    <property type="match status" value="1"/>
</dbReference>
<dbReference type="PANTHER" id="PTHR48079:SF6">
    <property type="entry name" value="NAD(P)-BINDING DOMAIN-CONTAINING PROTEIN-RELATED"/>
    <property type="match status" value="1"/>
</dbReference>
<dbReference type="GO" id="GO:0005737">
    <property type="term" value="C:cytoplasm"/>
    <property type="evidence" value="ECO:0007669"/>
    <property type="project" value="TreeGrafter"/>
</dbReference>
<reference evidence="3" key="1">
    <citation type="submission" date="2014-04" db="EMBL/GenBank/DDBJ databases">
        <title>Evolutionary Origins and Diversification of the Mycorrhizal Mutualists.</title>
        <authorList>
            <consortium name="DOE Joint Genome Institute"/>
            <consortium name="Mycorrhizal Genomics Consortium"/>
            <person name="Kohler A."/>
            <person name="Kuo A."/>
            <person name="Nagy L.G."/>
            <person name="Floudas D."/>
            <person name="Copeland A."/>
            <person name="Barry K.W."/>
            <person name="Cichocki N."/>
            <person name="Veneault-Fourrey C."/>
            <person name="LaButti K."/>
            <person name="Lindquist E.A."/>
            <person name="Lipzen A."/>
            <person name="Lundell T."/>
            <person name="Morin E."/>
            <person name="Murat C."/>
            <person name="Riley R."/>
            <person name="Ohm R."/>
            <person name="Sun H."/>
            <person name="Tunlid A."/>
            <person name="Henrissat B."/>
            <person name="Grigoriev I.V."/>
            <person name="Hibbett D.S."/>
            <person name="Martin F."/>
        </authorList>
    </citation>
    <scope>NUCLEOTIDE SEQUENCE [LARGE SCALE GENOMIC DNA]</scope>
    <source>
        <strain evidence="3">FD-334 SS-4</strain>
    </source>
</reference>
<dbReference type="InterPro" id="IPR036291">
    <property type="entry name" value="NAD(P)-bd_dom_sf"/>
</dbReference>
<dbReference type="Proteomes" id="UP000054270">
    <property type="component" value="Unassembled WGS sequence"/>
</dbReference>
<feature type="domain" description="NmrA-like" evidence="1">
    <location>
        <begin position="6"/>
        <end position="103"/>
    </location>
</feature>
<dbReference type="GO" id="GO:0004029">
    <property type="term" value="F:aldehyde dehydrogenase (NAD+) activity"/>
    <property type="evidence" value="ECO:0007669"/>
    <property type="project" value="TreeGrafter"/>
</dbReference>
<sequence length="343" mass="37237">MASKINIFLTGATGHIGGSVLARLLNHPNFSSFELNVLVRSTDKAKKLRTLRVKVTLGSYDEKLEILAEAASHADIVISMADADNLPASTAILDGMKIKHAASGKAPILIHTSGTGIIVDDARGLHGDHREFSDLESEVLNAIPVTALHRNVDIPIIEADKAGYINAYIITPGTVFGYPSGPLVDLGIQNIPSIQMRYLIKPCIARKQGAYFGKGLNLWSAVDVDDTADLYLILFDAILRDPESAGHGTEGYYFVENFQYSALEVAQAISEGLVEQGIMTTPEISPFTLEEGEKYFGTFWPLLGANSKVKADRSRALGWAPKRDKEDLIANLKSGVAFYLKGY</sequence>